<evidence type="ECO:0000313" key="1">
    <source>
        <dbReference type="EMBL" id="OWP01529.1"/>
    </source>
</evidence>
<dbReference type="AlphaFoldDB" id="A0A218Z0G1"/>
<keyword evidence="2" id="KW-1185">Reference proteome</keyword>
<protein>
    <submittedName>
        <fullName evidence="1">Uncharacterized protein</fullName>
    </submittedName>
</protein>
<gene>
    <name evidence="1" type="ORF">B2J93_7041</name>
</gene>
<dbReference type="InParanoid" id="A0A218Z0G1"/>
<proteinExistence type="predicted"/>
<evidence type="ECO:0000313" key="2">
    <source>
        <dbReference type="Proteomes" id="UP000242519"/>
    </source>
</evidence>
<dbReference type="EMBL" id="MZNU01000274">
    <property type="protein sequence ID" value="OWP01529.1"/>
    <property type="molecule type" value="Genomic_DNA"/>
</dbReference>
<dbReference type="Proteomes" id="UP000242519">
    <property type="component" value="Unassembled WGS sequence"/>
</dbReference>
<organism evidence="1 2">
    <name type="scientific">Diplocarpon coronariae</name>
    <dbReference type="NCBI Taxonomy" id="2795749"/>
    <lineage>
        <taxon>Eukaryota</taxon>
        <taxon>Fungi</taxon>
        <taxon>Dikarya</taxon>
        <taxon>Ascomycota</taxon>
        <taxon>Pezizomycotina</taxon>
        <taxon>Leotiomycetes</taxon>
        <taxon>Helotiales</taxon>
        <taxon>Drepanopezizaceae</taxon>
        <taxon>Diplocarpon</taxon>
    </lineage>
</organism>
<sequence>MGQNKGKIPLGIRGSSDSVDALFRRLKSCPTCDDDGTFCGEDSEGPSPVYASEARLRHALDDLGTRQRVIRTPEKGYAASALVRTVVEQSTAASAKLLRLEAWSFLFHTFSRHPDAEHALYVKVERSQLPQAQHCVDFLGSLDAHHLTWDLSTRERHRIVKFFLSLSNFSPLEGKCRVVQLAEEVSSGLGDEPLFARLSLRERRLSRLFPKHAFEEQSAVQLDGIPMIPSTNALVGNQILLEAQELIDRDQLSLARSNLKEWQPVPNPSLVRSPSVDLQAAMQSQVTVLRAKICRYSGYFKLTATSIDELLSLPSTWTQPGVLSTLVAVLCELGDI</sequence>
<accession>A0A218Z0G1</accession>
<dbReference type="OrthoDB" id="5182912at2759"/>
<comment type="caution">
    <text evidence="1">The sequence shown here is derived from an EMBL/GenBank/DDBJ whole genome shotgun (WGS) entry which is preliminary data.</text>
</comment>
<reference evidence="1 2" key="1">
    <citation type="submission" date="2017-04" db="EMBL/GenBank/DDBJ databases">
        <title>Draft genome sequence of Marssonina coronaria NL1: causal agent of apple blotch.</title>
        <authorList>
            <person name="Cheng Q."/>
        </authorList>
    </citation>
    <scope>NUCLEOTIDE SEQUENCE [LARGE SCALE GENOMIC DNA]</scope>
    <source>
        <strain evidence="1 2">NL1</strain>
    </source>
</reference>
<name>A0A218Z0G1_9HELO</name>
<dbReference type="STRING" id="503106.A0A218Z0G1"/>